<dbReference type="Proteomes" id="UP000054279">
    <property type="component" value="Unassembled WGS sequence"/>
</dbReference>
<dbReference type="OrthoDB" id="3269075at2759"/>
<dbReference type="EMBL" id="KN837308">
    <property type="protein sequence ID" value="KIJ28341.1"/>
    <property type="molecule type" value="Genomic_DNA"/>
</dbReference>
<evidence type="ECO:0000313" key="1">
    <source>
        <dbReference type="EMBL" id="KIJ28341.1"/>
    </source>
</evidence>
<keyword evidence="2" id="KW-1185">Reference proteome</keyword>
<proteinExistence type="predicted"/>
<dbReference type="AlphaFoldDB" id="A0A0C9USM9"/>
<gene>
    <name evidence="1" type="ORF">M422DRAFT_140817</name>
</gene>
<organism evidence="1 2">
    <name type="scientific">Sphaerobolus stellatus (strain SS14)</name>
    <dbReference type="NCBI Taxonomy" id="990650"/>
    <lineage>
        <taxon>Eukaryota</taxon>
        <taxon>Fungi</taxon>
        <taxon>Dikarya</taxon>
        <taxon>Basidiomycota</taxon>
        <taxon>Agaricomycotina</taxon>
        <taxon>Agaricomycetes</taxon>
        <taxon>Phallomycetidae</taxon>
        <taxon>Geastrales</taxon>
        <taxon>Sphaerobolaceae</taxon>
        <taxon>Sphaerobolus</taxon>
    </lineage>
</organism>
<feature type="non-terminal residue" evidence="1">
    <location>
        <position position="152"/>
    </location>
</feature>
<feature type="non-terminal residue" evidence="1">
    <location>
        <position position="1"/>
    </location>
</feature>
<dbReference type="HOGENOM" id="CLU_041175_4_0_1"/>
<accession>A0A0C9USM9</accession>
<name>A0A0C9USM9_SPHS4</name>
<sequence length="152" mass="17322">TYKIIEYLTDNIDFRRKLFSDSTRDAKGAGRRKQQAKDQKVQMHATLASYVFAKHEDTALAAEYAADPTRFGRSVGQRLQRLIRLYGDHIKDLGVTGAGLLSDEIIEGSGIANKIGMSYEIHDIFPFWDELHPFWRELLNYNPIAITNSMAQ</sequence>
<evidence type="ECO:0000313" key="2">
    <source>
        <dbReference type="Proteomes" id="UP000054279"/>
    </source>
</evidence>
<protein>
    <submittedName>
        <fullName evidence="1">Uncharacterized protein</fullName>
    </submittedName>
</protein>
<reference evidence="1 2" key="1">
    <citation type="submission" date="2014-06" db="EMBL/GenBank/DDBJ databases">
        <title>Evolutionary Origins and Diversification of the Mycorrhizal Mutualists.</title>
        <authorList>
            <consortium name="DOE Joint Genome Institute"/>
            <consortium name="Mycorrhizal Genomics Consortium"/>
            <person name="Kohler A."/>
            <person name="Kuo A."/>
            <person name="Nagy L.G."/>
            <person name="Floudas D."/>
            <person name="Copeland A."/>
            <person name="Barry K.W."/>
            <person name="Cichocki N."/>
            <person name="Veneault-Fourrey C."/>
            <person name="LaButti K."/>
            <person name="Lindquist E.A."/>
            <person name="Lipzen A."/>
            <person name="Lundell T."/>
            <person name="Morin E."/>
            <person name="Murat C."/>
            <person name="Riley R."/>
            <person name="Ohm R."/>
            <person name="Sun H."/>
            <person name="Tunlid A."/>
            <person name="Henrissat B."/>
            <person name="Grigoriev I.V."/>
            <person name="Hibbett D.S."/>
            <person name="Martin F."/>
        </authorList>
    </citation>
    <scope>NUCLEOTIDE SEQUENCE [LARGE SCALE GENOMIC DNA]</scope>
    <source>
        <strain evidence="1 2">SS14</strain>
    </source>
</reference>